<dbReference type="AlphaFoldDB" id="A0A644TK31"/>
<accession>A0A644TK31</accession>
<protein>
    <submittedName>
        <fullName evidence="2">Uncharacterized protein</fullName>
    </submittedName>
</protein>
<comment type="caution">
    <text evidence="2">The sequence shown here is derived from an EMBL/GenBank/DDBJ whole genome shotgun (WGS) entry which is preliminary data.</text>
</comment>
<reference evidence="2" key="1">
    <citation type="submission" date="2019-08" db="EMBL/GenBank/DDBJ databases">
        <authorList>
            <person name="Kucharzyk K."/>
            <person name="Murdoch R.W."/>
            <person name="Higgins S."/>
            <person name="Loffler F."/>
        </authorList>
    </citation>
    <scope>NUCLEOTIDE SEQUENCE</scope>
</reference>
<feature type="region of interest" description="Disordered" evidence="1">
    <location>
        <begin position="343"/>
        <end position="473"/>
    </location>
</feature>
<name>A0A644TK31_9ZZZZ</name>
<gene>
    <name evidence="2" type="ORF">SDC9_13009</name>
</gene>
<feature type="compositionally biased region" description="Basic and acidic residues" evidence="1">
    <location>
        <begin position="393"/>
        <end position="405"/>
    </location>
</feature>
<organism evidence="2">
    <name type="scientific">bioreactor metagenome</name>
    <dbReference type="NCBI Taxonomy" id="1076179"/>
    <lineage>
        <taxon>unclassified sequences</taxon>
        <taxon>metagenomes</taxon>
        <taxon>ecological metagenomes</taxon>
    </lineage>
</organism>
<feature type="region of interest" description="Disordered" evidence="1">
    <location>
        <begin position="62"/>
        <end position="134"/>
    </location>
</feature>
<dbReference type="EMBL" id="VSSQ01000036">
    <property type="protein sequence ID" value="MPL67318.1"/>
    <property type="molecule type" value="Genomic_DNA"/>
</dbReference>
<proteinExistence type="predicted"/>
<evidence type="ECO:0000313" key="2">
    <source>
        <dbReference type="EMBL" id="MPL67318.1"/>
    </source>
</evidence>
<sequence length="486" mass="52835">MRSARSGAGGEDLWPRLGQRAGVQHLFGHADEGAPPDRHPLGGKRGEGAAAVEHHHNRVGALGPARLAQPPPGGEHDRRADLVERDRMGRAQRLHRGDPGNDPRRHRQHPGQPRRDAQRRIVKRRVAPDQERYPPLGADLRADLALPGGGDGVVPVVHALPVGGIFRLAHRQGEIDDTGAGHAQMGFAQRAAQPGKVRLLGALERDQHKVGRVHRLDRLQRQVPGVAGADADEGQFDHACCPRAAGCPAARSSSGIKPRGDEGRAAQRVQTLRHRQHAKIDERLDEDHRHVGHAEGRHLRDRAEALAIEGPEADPGDDAALIGGREREGLGIAQLDIGRAGRDQSLRQQLQAEERHQQRGHIHPVLRQVEGREEQPLGQQPKCQPDRRRRRAKDQEQRRAEDQMHLGHAHGHVRQHLEEGEDEGGGDRRAGDQRNGALRADRVEGGLQRVDASGGSGGIAQHQLGAGDDTGFDMHVGLLAVTPDGG</sequence>
<feature type="compositionally biased region" description="Basic and acidic residues" evidence="1">
    <location>
        <begin position="28"/>
        <end position="47"/>
    </location>
</feature>
<evidence type="ECO:0000256" key="1">
    <source>
        <dbReference type="SAM" id="MobiDB-lite"/>
    </source>
</evidence>
<feature type="compositionally biased region" description="Basic and acidic residues" evidence="1">
    <location>
        <begin position="74"/>
        <end position="103"/>
    </location>
</feature>
<feature type="region of interest" description="Disordered" evidence="1">
    <location>
        <begin position="1"/>
        <end position="49"/>
    </location>
</feature>